<dbReference type="Pfam" id="PF03799">
    <property type="entry name" value="FtsQ_DivIB_C"/>
    <property type="match status" value="1"/>
</dbReference>
<feature type="transmembrane region" description="Helical" evidence="9">
    <location>
        <begin position="35"/>
        <end position="55"/>
    </location>
</feature>
<comment type="function">
    <text evidence="9">Essential cell division protein.</text>
</comment>
<dbReference type="RefSeq" id="WP_097806043.1">
    <property type="nucleotide sequence ID" value="NZ_FXYH01000015.1"/>
</dbReference>
<dbReference type="EMBL" id="FXYH01000015">
    <property type="protein sequence ID" value="SMX47602.1"/>
    <property type="molecule type" value="Genomic_DNA"/>
</dbReference>
<gene>
    <name evidence="9 11" type="primary">ftsQ</name>
    <name evidence="11" type="ORF">PEV8663_03583</name>
</gene>
<evidence type="ECO:0000256" key="8">
    <source>
        <dbReference type="ARBA" id="ARBA00023306"/>
    </source>
</evidence>
<dbReference type="Gene3D" id="3.40.50.11690">
    <property type="entry name" value="Cell division protein FtsQ/DivIB"/>
    <property type="match status" value="1"/>
</dbReference>
<dbReference type="Proteomes" id="UP000220836">
    <property type="component" value="Unassembled WGS sequence"/>
</dbReference>
<dbReference type="GO" id="GO:0090529">
    <property type="term" value="P:cell septum assembly"/>
    <property type="evidence" value="ECO:0007669"/>
    <property type="project" value="InterPro"/>
</dbReference>
<evidence type="ECO:0000256" key="6">
    <source>
        <dbReference type="ARBA" id="ARBA00022989"/>
    </source>
</evidence>
<keyword evidence="12" id="KW-1185">Reference proteome</keyword>
<feature type="domain" description="POTRA" evidence="10">
    <location>
        <begin position="80"/>
        <end position="148"/>
    </location>
</feature>
<comment type="subcellular location">
    <subcellularLocation>
        <location evidence="9">Cell inner membrane</location>
        <topology evidence="9">Single-pass type II membrane protein</topology>
    </subcellularLocation>
    <subcellularLocation>
        <location evidence="1">Membrane</location>
    </subcellularLocation>
    <text evidence="9">Localizes to the division septum.</text>
</comment>
<evidence type="ECO:0000256" key="7">
    <source>
        <dbReference type="ARBA" id="ARBA00023136"/>
    </source>
</evidence>
<dbReference type="PROSITE" id="PS51779">
    <property type="entry name" value="POTRA"/>
    <property type="match status" value="1"/>
</dbReference>
<accession>A0A238KZG8</accession>
<dbReference type="InterPro" id="IPR034746">
    <property type="entry name" value="POTRA"/>
</dbReference>
<reference evidence="11 12" key="1">
    <citation type="submission" date="2017-05" db="EMBL/GenBank/DDBJ databases">
        <authorList>
            <person name="Song R."/>
            <person name="Chenine A.L."/>
            <person name="Ruprecht R.M."/>
        </authorList>
    </citation>
    <scope>NUCLEOTIDE SEQUENCE [LARGE SCALE GENOMIC DNA]</scope>
    <source>
        <strain evidence="11 12">CECT 8663</strain>
    </source>
</reference>
<dbReference type="InterPro" id="IPR026579">
    <property type="entry name" value="FtsQ"/>
</dbReference>
<name>A0A238KZG8_9RHOB</name>
<organism evidence="11 12">
    <name type="scientific">Pelagimonas varians</name>
    <dbReference type="NCBI Taxonomy" id="696760"/>
    <lineage>
        <taxon>Bacteria</taxon>
        <taxon>Pseudomonadati</taxon>
        <taxon>Pseudomonadota</taxon>
        <taxon>Alphaproteobacteria</taxon>
        <taxon>Rhodobacterales</taxon>
        <taxon>Roseobacteraceae</taxon>
        <taxon>Pelagimonas</taxon>
    </lineage>
</organism>
<sequence length="294" mass="32680">MQPLSRKSQSARHDPAPSRLKYRFERLKLTPGFRFCIRVVLPFALSVGAVSLWFASDDNRLAFNQMISEVRETVESRPEFQVKLMAVDGATSIVAEDIRKILPVDFPVSSFDLDLGKMHETVVALSAVRDATVRVRQGGILQVEVVERVPKVLRRGDRGLELLDETGAFVRLANARADYAKLPVIAGDGAHDAVKEALALYAVTGPLKARLRGFERMGARRWDVVLDHGQRILLPETKAVRALERTIAMDQAIQMLGRDLTVVDLRLTQRPTIRMGEDAVQAMRSSNTIKAGGE</sequence>
<keyword evidence="5 9" id="KW-0812">Transmembrane</keyword>
<keyword evidence="8 9" id="KW-0131">Cell cycle</keyword>
<protein>
    <recommendedName>
        <fullName evidence="9">Cell division protein FtsQ</fullName>
    </recommendedName>
</protein>
<evidence type="ECO:0000256" key="4">
    <source>
        <dbReference type="ARBA" id="ARBA00022618"/>
    </source>
</evidence>
<dbReference type="InterPro" id="IPR045335">
    <property type="entry name" value="FtsQ_C_sf"/>
</dbReference>
<dbReference type="GO" id="GO:0043093">
    <property type="term" value="P:FtsZ-dependent cytokinesis"/>
    <property type="evidence" value="ECO:0007669"/>
    <property type="project" value="UniProtKB-UniRule"/>
</dbReference>
<evidence type="ECO:0000256" key="1">
    <source>
        <dbReference type="ARBA" id="ARBA00004370"/>
    </source>
</evidence>
<keyword evidence="4 9" id="KW-0132">Cell division</keyword>
<dbReference type="GO" id="GO:0005886">
    <property type="term" value="C:plasma membrane"/>
    <property type="evidence" value="ECO:0007669"/>
    <property type="project" value="UniProtKB-SubCell"/>
</dbReference>
<dbReference type="GO" id="GO:0032153">
    <property type="term" value="C:cell division site"/>
    <property type="evidence" value="ECO:0007669"/>
    <property type="project" value="UniProtKB-UniRule"/>
</dbReference>
<keyword evidence="6 9" id="KW-1133">Transmembrane helix</keyword>
<evidence type="ECO:0000256" key="5">
    <source>
        <dbReference type="ARBA" id="ARBA00022692"/>
    </source>
</evidence>
<keyword evidence="3 9" id="KW-0997">Cell inner membrane</keyword>
<comment type="similarity">
    <text evidence="9">Belongs to the FtsQ/DivIB family. FtsQ subfamily.</text>
</comment>
<dbReference type="InterPro" id="IPR005548">
    <property type="entry name" value="Cell_div_FtsQ/DivIB_C"/>
</dbReference>
<evidence type="ECO:0000256" key="2">
    <source>
        <dbReference type="ARBA" id="ARBA00022475"/>
    </source>
</evidence>
<evidence type="ECO:0000256" key="9">
    <source>
        <dbReference type="HAMAP-Rule" id="MF_00911"/>
    </source>
</evidence>
<evidence type="ECO:0000313" key="12">
    <source>
        <dbReference type="Proteomes" id="UP000220836"/>
    </source>
</evidence>
<evidence type="ECO:0000259" key="10">
    <source>
        <dbReference type="PROSITE" id="PS51779"/>
    </source>
</evidence>
<dbReference type="AlphaFoldDB" id="A0A238KZG8"/>
<keyword evidence="7 9" id="KW-0472">Membrane</keyword>
<dbReference type="OrthoDB" id="9783091at2"/>
<evidence type="ECO:0000256" key="3">
    <source>
        <dbReference type="ARBA" id="ARBA00022519"/>
    </source>
</evidence>
<evidence type="ECO:0000313" key="11">
    <source>
        <dbReference type="EMBL" id="SMX47602.1"/>
    </source>
</evidence>
<proteinExistence type="inferred from homology"/>
<dbReference type="PANTHER" id="PTHR35851:SF1">
    <property type="entry name" value="CELL DIVISION PROTEIN FTSQ"/>
    <property type="match status" value="1"/>
</dbReference>
<keyword evidence="2 9" id="KW-1003">Cell membrane</keyword>
<dbReference type="HAMAP" id="MF_00911">
    <property type="entry name" value="FtsQ_subfam"/>
    <property type="match status" value="1"/>
</dbReference>
<dbReference type="PANTHER" id="PTHR35851">
    <property type="entry name" value="CELL DIVISION PROTEIN FTSQ"/>
    <property type="match status" value="1"/>
</dbReference>